<gene>
    <name evidence="2" type="ORF">QYE76_038857</name>
</gene>
<dbReference type="AlphaFoldDB" id="A0AAD8T8L1"/>
<feature type="coiled-coil region" evidence="1">
    <location>
        <begin position="30"/>
        <end position="64"/>
    </location>
</feature>
<dbReference type="PANTHER" id="PTHR34681:SF1">
    <property type="entry name" value="OS07G0671100 PROTEIN"/>
    <property type="match status" value="1"/>
</dbReference>
<proteinExistence type="predicted"/>
<evidence type="ECO:0000313" key="3">
    <source>
        <dbReference type="Proteomes" id="UP001231189"/>
    </source>
</evidence>
<dbReference type="EMBL" id="JAUUTY010000002">
    <property type="protein sequence ID" value="KAK1678009.1"/>
    <property type="molecule type" value="Genomic_DNA"/>
</dbReference>
<organism evidence="2 3">
    <name type="scientific">Lolium multiflorum</name>
    <name type="common">Italian ryegrass</name>
    <name type="synonym">Lolium perenne subsp. multiflorum</name>
    <dbReference type="NCBI Taxonomy" id="4521"/>
    <lineage>
        <taxon>Eukaryota</taxon>
        <taxon>Viridiplantae</taxon>
        <taxon>Streptophyta</taxon>
        <taxon>Embryophyta</taxon>
        <taxon>Tracheophyta</taxon>
        <taxon>Spermatophyta</taxon>
        <taxon>Magnoliopsida</taxon>
        <taxon>Liliopsida</taxon>
        <taxon>Poales</taxon>
        <taxon>Poaceae</taxon>
        <taxon>BOP clade</taxon>
        <taxon>Pooideae</taxon>
        <taxon>Poodae</taxon>
        <taxon>Poeae</taxon>
        <taxon>Poeae Chloroplast Group 2 (Poeae type)</taxon>
        <taxon>Loliodinae</taxon>
        <taxon>Loliinae</taxon>
        <taxon>Lolium</taxon>
    </lineage>
</organism>
<keyword evidence="1" id="KW-0175">Coiled coil</keyword>
<sequence length="115" mass="12986">MAEITPSPAPSPVPATRQKLSVFEPLDARIKELTSSQAELLGRIQNLKQEVQKWRSNVEAQSKTLKTELLDTKESLGSEVLHLKSDIKEIRSAVQEEKARFKAPFRNLEESNDET</sequence>
<dbReference type="Gene3D" id="1.20.5.170">
    <property type="match status" value="1"/>
</dbReference>
<evidence type="ECO:0000313" key="2">
    <source>
        <dbReference type="EMBL" id="KAK1678009.1"/>
    </source>
</evidence>
<reference evidence="2" key="1">
    <citation type="submission" date="2023-07" db="EMBL/GenBank/DDBJ databases">
        <title>A chromosome-level genome assembly of Lolium multiflorum.</title>
        <authorList>
            <person name="Chen Y."/>
            <person name="Copetti D."/>
            <person name="Kolliker R."/>
            <person name="Studer B."/>
        </authorList>
    </citation>
    <scope>NUCLEOTIDE SEQUENCE</scope>
    <source>
        <strain evidence="2">02402/16</strain>
        <tissue evidence="2">Leaf</tissue>
    </source>
</reference>
<keyword evidence="3" id="KW-1185">Reference proteome</keyword>
<protein>
    <submittedName>
        <fullName evidence="2">Uncharacterized protein</fullName>
    </submittedName>
</protein>
<dbReference type="PANTHER" id="PTHR34681">
    <property type="entry name" value="UVEAL AUTOANTIGEN WITH COILED-COIL/ANKYRIN"/>
    <property type="match status" value="1"/>
</dbReference>
<accession>A0AAD8T8L1</accession>
<name>A0AAD8T8L1_LOLMU</name>
<comment type="caution">
    <text evidence="2">The sequence shown here is derived from an EMBL/GenBank/DDBJ whole genome shotgun (WGS) entry which is preliminary data.</text>
</comment>
<evidence type="ECO:0000256" key="1">
    <source>
        <dbReference type="SAM" id="Coils"/>
    </source>
</evidence>
<dbReference type="Proteomes" id="UP001231189">
    <property type="component" value="Unassembled WGS sequence"/>
</dbReference>